<gene>
    <name evidence="1" type="ORF">EYF80_026398</name>
</gene>
<dbReference type="Proteomes" id="UP000314294">
    <property type="component" value="Unassembled WGS sequence"/>
</dbReference>
<protein>
    <submittedName>
        <fullName evidence="1">Uncharacterized protein</fullName>
    </submittedName>
</protein>
<dbReference type="EMBL" id="SRLO01000274">
    <property type="protein sequence ID" value="TNN63376.1"/>
    <property type="molecule type" value="Genomic_DNA"/>
</dbReference>
<reference evidence="1 2" key="1">
    <citation type="submission" date="2019-03" db="EMBL/GenBank/DDBJ databases">
        <title>First draft genome of Liparis tanakae, snailfish: a comprehensive survey of snailfish specific genes.</title>
        <authorList>
            <person name="Kim W."/>
            <person name="Song I."/>
            <person name="Jeong J.-H."/>
            <person name="Kim D."/>
            <person name="Kim S."/>
            <person name="Ryu S."/>
            <person name="Song J.Y."/>
            <person name="Lee S.K."/>
        </authorList>
    </citation>
    <scope>NUCLEOTIDE SEQUENCE [LARGE SCALE GENOMIC DNA]</scope>
    <source>
        <tissue evidence="1">Muscle</tissue>
    </source>
</reference>
<keyword evidence="2" id="KW-1185">Reference proteome</keyword>
<dbReference type="AlphaFoldDB" id="A0A4Z2HCA2"/>
<name>A0A4Z2HCA2_9TELE</name>
<sequence length="105" mass="11790">MRPGRFCWGAGLIRVGSQPLETGDSCPLLGGRHRGDRARRRPFIEVIISARRSCAHRNGWRLLPLPRGPVGQRVMDNPLQTPKDIESLKAAQTSWKHKTDCVPIQ</sequence>
<accession>A0A4Z2HCA2</accession>
<organism evidence="1 2">
    <name type="scientific">Liparis tanakae</name>
    <name type="common">Tanaka's snailfish</name>
    <dbReference type="NCBI Taxonomy" id="230148"/>
    <lineage>
        <taxon>Eukaryota</taxon>
        <taxon>Metazoa</taxon>
        <taxon>Chordata</taxon>
        <taxon>Craniata</taxon>
        <taxon>Vertebrata</taxon>
        <taxon>Euteleostomi</taxon>
        <taxon>Actinopterygii</taxon>
        <taxon>Neopterygii</taxon>
        <taxon>Teleostei</taxon>
        <taxon>Neoteleostei</taxon>
        <taxon>Acanthomorphata</taxon>
        <taxon>Eupercaria</taxon>
        <taxon>Perciformes</taxon>
        <taxon>Cottioidei</taxon>
        <taxon>Cottales</taxon>
        <taxon>Liparidae</taxon>
        <taxon>Liparis</taxon>
    </lineage>
</organism>
<evidence type="ECO:0000313" key="2">
    <source>
        <dbReference type="Proteomes" id="UP000314294"/>
    </source>
</evidence>
<evidence type="ECO:0000313" key="1">
    <source>
        <dbReference type="EMBL" id="TNN63376.1"/>
    </source>
</evidence>
<proteinExistence type="predicted"/>
<comment type="caution">
    <text evidence="1">The sequence shown here is derived from an EMBL/GenBank/DDBJ whole genome shotgun (WGS) entry which is preliminary data.</text>
</comment>